<accession>A0A6P6SD26</accession>
<feature type="chain" id="PRO_5027806353" evidence="1">
    <location>
        <begin position="28"/>
        <end position="295"/>
    </location>
</feature>
<feature type="domain" description="GH18" evidence="2">
    <location>
        <begin position="28"/>
        <end position="295"/>
    </location>
</feature>
<reference evidence="3" key="1">
    <citation type="journal article" date="2025" name="Foods">
        <title>Unveiling the Microbial Signatures of Arabica Coffee Cherries: Insights into Ripeness Specific Diversity, Functional Traits, and Implications for Quality and Safety.</title>
        <authorList>
            <consortium name="RefSeq"/>
            <person name="Tenea G.N."/>
            <person name="Cifuentes V."/>
            <person name="Reyes P."/>
            <person name="Cevallos-Vallejos M."/>
        </authorList>
    </citation>
    <scope>NUCLEOTIDE SEQUENCE [LARGE SCALE GENOMIC DNA]</scope>
</reference>
<dbReference type="PROSITE" id="PS51910">
    <property type="entry name" value="GH18_2"/>
    <property type="match status" value="1"/>
</dbReference>
<evidence type="ECO:0000259" key="2">
    <source>
        <dbReference type="PROSITE" id="PS51910"/>
    </source>
</evidence>
<organism evidence="3 4">
    <name type="scientific">Coffea arabica</name>
    <name type="common">Arabian coffee</name>
    <dbReference type="NCBI Taxonomy" id="13443"/>
    <lineage>
        <taxon>Eukaryota</taxon>
        <taxon>Viridiplantae</taxon>
        <taxon>Streptophyta</taxon>
        <taxon>Embryophyta</taxon>
        <taxon>Tracheophyta</taxon>
        <taxon>Spermatophyta</taxon>
        <taxon>Magnoliopsida</taxon>
        <taxon>eudicotyledons</taxon>
        <taxon>Gunneridae</taxon>
        <taxon>Pentapetalae</taxon>
        <taxon>asterids</taxon>
        <taxon>lamiids</taxon>
        <taxon>Gentianales</taxon>
        <taxon>Rubiaceae</taxon>
        <taxon>Ixoroideae</taxon>
        <taxon>Gardenieae complex</taxon>
        <taxon>Bertiereae - Coffeeae clade</taxon>
        <taxon>Coffeeae</taxon>
        <taxon>Coffea</taxon>
    </lineage>
</organism>
<dbReference type="GO" id="GO:0005576">
    <property type="term" value="C:extracellular region"/>
    <property type="evidence" value="ECO:0007669"/>
    <property type="project" value="TreeGrafter"/>
</dbReference>
<gene>
    <name evidence="4" type="primary">LOC113690068</name>
</gene>
<sequence length="295" mass="32946">MAANLRPLFLAIISLLMISCLIRSSEGSVAGIYWGRSSREANLSEICTNSTYEIVVIASLKFVGYQAVLELDHHCDPSINGSCAFLGAQIESCQSKGIKVFVSLDGRPDFCSRDVQYVAEHIWNNFLGGQSDSRPFGDAVVDGIDFHIQSGSNRYLDALAETLSKYSTADKKVYLSAAPRCRIPDYYLDIAIKKGLFDYVWVQFFEEPSCDYSSGNITNLSISWEEWHSYVPDNTALFLGLTGISGVEGYIKCRDLRNVVIPYVEQYSKYGGLMVLEGTTYCGHYDEIIRPYVKL</sequence>
<evidence type="ECO:0000313" key="4">
    <source>
        <dbReference type="RefSeq" id="XP_027063686.1"/>
    </source>
</evidence>
<dbReference type="InterPro" id="IPR001223">
    <property type="entry name" value="Glyco_hydro18_cat"/>
</dbReference>
<proteinExistence type="predicted"/>
<dbReference type="GeneID" id="113690068"/>
<dbReference type="Proteomes" id="UP001652660">
    <property type="component" value="Chromosome 5c"/>
</dbReference>
<dbReference type="OrthoDB" id="6020543at2759"/>
<reference evidence="4" key="2">
    <citation type="submission" date="2025-08" db="UniProtKB">
        <authorList>
            <consortium name="RefSeq"/>
        </authorList>
    </citation>
    <scope>IDENTIFICATION</scope>
    <source>
        <tissue evidence="4">Leaves</tissue>
    </source>
</reference>
<evidence type="ECO:0000313" key="3">
    <source>
        <dbReference type="Proteomes" id="UP001652660"/>
    </source>
</evidence>
<dbReference type="PANTHER" id="PTHR45708">
    <property type="entry name" value="ENDOCHITINASE"/>
    <property type="match status" value="1"/>
</dbReference>
<dbReference type="InterPro" id="IPR050542">
    <property type="entry name" value="Glycosyl_Hydrlase18_Chitinase"/>
</dbReference>
<dbReference type="AlphaFoldDB" id="A0A6P6SD26"/>
<dbReference type="Gene3D" id="3.20.20.80">
    <property type="entry name" value="Glycosidases"/>
    <property type="match status" value="1"/>
</dbReference>
<keyword evidence="1" id="KW-0732">Signal</keyword>
<dbReference type="SUPFAM" id="SSF51445">
    <property type="entry name" value="(Trans)glycosidases"/>
    <property type="match status" value="1"/>
</dbReference>
<dbReference type="RefSeq" id="XP_027063686.1">
    <property type="nucleotide sequence ID" value="XM_027207885.2"/>
</dbReference>
<dbReference type="GO" id="GO:0005975">
    <property type="term" value="P:carbohydrate metabolic process"/>
    <property type="evidence" value="ECO:0007669"/>
    <property type="project" value="InterPro"/>
</dbReference>
<dbReference type="InterPro" id="IPR017853">
    <property type="entry name" value="GH"/>
</dbReference>
<keyword evidence="3" id="KW-1185">Reference proteome</keyword>
<dbReference type="PROSITE" id="PS51257">
    <property type="entry name" value="PROKAR_LIPOPROTEIN"/>
    <property type="match status" value="1"/>
</dbReference>
<protein>
    <submittedName>
        <fullName evidence="4">Acidic endochitinase-like</fullName>
    </submittedName>
</protein>
<dbReference type="PANTHER" id="PTHR45708:SF31">
    <property type="entry name" value="III ACIDIC ENDOCHITINASE, PUTATIVE-RELATED"/>
    <property type="match status" value="1"/>
</dbReference>
<dbReference type="GO" id="GO:0004568">
    <property type="term" value="F:chitinase activity"/>
    <property type="evidence" value="ECO:0007669"/>
    <property type="project" value="TreeGrafter"/>
</dbReference>
<evidence type="ECO:0000256" key="1">
    <source>
        <dbReference type="SAM" id="SignalP"/>
    </source>
</evidence>
<name>A0A6P6SD26_COFAR</name>
<feature type="signal peptide" evidence="1">
    <location>
        <begin position="1"/>
        <end position="27"/>
    </location>
</feature>